<keyword evidence="4" id="KW-0408">Iron</keyword>
<dbReference type="Pfam" id="PF05958">
    <property type="entry name" value="tRNA_U5-meth_tr"/>
    <property type="match status" value="1"/>
</dbReference>
<dbReference type="Gene3D" id="2.40.50.140">
    <property type="entry name" value="Nucleic acid-binding proteins"/>
    <property type="match status" value="1"/>
</dbReference>
<evidence type="ECO:0000256" key="4">
    <source>
        <dbReference type="ARBA" id="ARBA00023014"/>
    </source>
</evidence>
<feature type="active site" evidence="6">
    <location>
        <position position="335"/>
    </location>
</feature>
<dbReference type="PROSITE" id="PS51687">
    <property type="entry name" value="SAM_MT_RNA_M5U"/>
    <property type="match status" value="1"/>
</dbReference>
<keyword evidence="4" id="KW-0479">Metal-binding</keyword>
<feature type="binding site" evidence="5">
    <location>
        <position position="249"/>
    </location>
    <ligand>
        <name>S-adenosyl-L-methionine</name>
        <dbReference type="ChEBI" id="CHEBI:59789"/>
    </ligand>
</feature>
<accession>A0ABT3TEJ0</accession>
<organism evidence="7 8">
    <name type="scientific">Candidatus Litorirhabdus singularis</name>
    <dbReference type="NCBI Taxonomy" id="2518993"/>
    <lineage>
        <taxon>Bacteria</taxon>
        <taxon>Pseudomonadati</taxon>
        <taxon>Pseudomonadota</taxon>
        <taxon>Gammaproteobacteria</taxon>
        <taxon>Cellvibrionales</taxon>
        <taxon>Halieaceae</taxon>
        <taxon>Candidatus Litorirhabdus</taxon>
    </lineage>
</organism>
<feature type="active site" description="Nucleophile" evidence="5">
    <location>
        <position position="335"/>
    </location>
</feature>
<evidence type="ECO:0000256" key="5">
    <source>
        <dbReference type="PROSITE-ProRule" id="PRU01024"/>
    </source>
</evidence>
<dbReference type="SUPFAM" id="SSF50249">
    <property type="entry name" value="Nucleic acid-binding proteins"/>
    <property type="match status" value="1"/>
</dbReference>
<feature type="binding site" evidence="5">
    <location>
        <position position="220"/>
    </location>
    <ligand>
        <name>S-adenosyl-L-methionine</name>
        <dbReference type="ChEBI" id="CHEBI:59789"/>
    </ligand>
</feature>
<keyword evidence="3 5" id="KW-0949">S-adenosyl-L-methionine</keyword>
<dbReference type="EMBL" id="SHNN01000001">
    <property type="protein sequence ID" value="MCX2980727.1"/>
    <property type="molecule type" value="Genomic_DNA"/>
</dbReference>
<dbReference type="PANTHER" id="PTHR11061">
    <property type="entry name" value="RNA M5U METHYLTRANSFERASE"/>
    <property type="match status" value="1"/>
</dbReference>
<evidence type="ECO:0000256" key="6">
    <source>
        <dbReference type="PROSITE-ProRule" id="PRU10015"/>
    </source>
</evidence>
<comment type="caution">
    <text evidence="7">The sequence shown here is derived from an EMBL/GenBank/DDBJ whole genome shotgun (WGS) entry which is preliminary data.</text>
</comment>
<evidence type="ECO:0000313" key="8">
    <source>
        <dbReference type="Proteomes" id="UP001143362"/>
    </source>
</evidence>
<dbReference type="PROSITE" id="PS01230">
    <property type="entry name" value="TRMA_1"/>
    <property type="match status" value="1"/>
</dbReference>
<dbReference type="SUPFAM" id="SSF53335">
    <property type="entry name" value="S-adenosyl-L-methionine-dependent methyltransferases"/>
    <property type="match status" value="1"/>
</dbReference>
<keyword evidence="4" id="KW-0411">Iron-sulfur</keyword>
<protein>
    <recommendedName>
        <fullName evidence="9">Class I SAM-dependent RNA methyltransferase</fullName>
    </recommendedName>
</protein>
<dbReference type="PANTHER" id="PTHR11061:SF30">
    <property type="entry name" value="TRNA (URACIL(54)-C(5))-METHYLTRANSFERASE"/>
    <property type="match status" value="1"/>
</dbReference>
<gene>
    <name evidence="7" type="ORF">EYC98_07525</name>
</gene>
<proteinExistence type="inferred from homology"/>
<sequence>MAKRRRLREQKKAGSTQPRTIDFQIENIDSLGQGVSKLNEEISFIAKTLPGETGSAQVLKQKRKVSIARLDALERISDQRIEPDCRHFQHCPGCHFLHTDYSTELAFKKSALQDCFKNLELPAAGIDLVQAPQRQHYRNRIQLHYRHKYLGMLDGLTDQVNEIPDCQILVPQLQAQLKALYEDKSWTKEHSGNGHCEIYWQDERVNISWDKPYADGGFTQVNQAVNTILVDRVKQLALAVPFEHVLDVFSGSGNLSNPIIAENPVPRRMVDLSGVSHADFMTMNLYDDDALPRFLQRQRLKQFDLMLVDPPRKGFPSLNSWVRKLKPKRLIYVSCNPETLAADIQSLTGKFALSHLSLLDMFPSTFHYETVATLDFTRH</sequence>
<evidence type="ECO:0008006" key="9">
    <source>
        <dbReference type="Google" id="ProtNLM"/>
    </source>
</evidence>
<reference evidence="7" key="1">
    <citation type="submission" date="2019-02" db="EMBL/GenBank/DDBJ databases">
        <authorList>
            <person name="Li S.-H."/>
        </authorList>
    </citation>
    <scope>NUCLEOTIDE SEQUENCE</scope>
    <source>
        <strain evidence="7">IMCC14734</strain>
    </source>
</reference>
<feature type="binding site" evidence="5">
    <location>
        <position position="309"/>
    </location>
    <ligand>
        <name>S-adenosyl-L-methionine</name>
        <dbReference type="ChEBI" id="CHEBI:59789"/>
    </ligand>
</feature>
<keyword evidence="1 5" id="KW-0489">Methyltransferase</keyword>
<keyword evidence="2 5" id="KW-0808">Transferase</keyword>
<keyword evidence="8" id="KW-1185">Reference proteome</keyword>
<comment type="similarity">
    <text evidence="5">Belongs to the class I-like SAM-binding methyltransferase superfamily. RNA M5U methyltransferase family.</text>
</comment>
<name>A0ABT3TEJ0_9GAMM</name>
<evidence type="ECO:0000256" key="3">
    <source>
        <dbReference type="ARBA" id="ARBA00022691"/>
    </source>
</evidence>
<dbReference type="RefSeq" id="WP_279244699.1">
    <property type="nucleotide sequence ID" value="NZ_SHNN01000001.1"/>
</dbReference>
<dbReference type="InterPro" id="IPR030390">
    <property type="entry name" value="MeTrfase_TrmA_AS"/>
</dbReference>
<evidence type="ECO:0000256" key="1">
    <source>
        <dbReference type="ARBA" id="ARBA00022603"/>
    </source>
</evidence>
<dbReference type="InterPro" id="IPR012340">
    <property type="entry name" value="NA-bd_OB-fold"/>
</dbReference>
<comment type="caution">
    <text evidence="5">Lacks conserved residue(s) required for the propagation of feature annotation.</text>
</comment>
<dbReference type="Gene3D" id="3.40.50.150">
    <property type="entry name" value="Vaccinia Virus protein VP39"/>
    <property type="match status" value="2"/>
</dbReference>
<evidence type="ECO:0000313" key="7">
    <source>
        <dbReference type="EMBL" id="MCX2980727.1"/>
    </source>
</evidence>
<evidence type="ECO:0000256" key="2">
    <source>
        <dbReference type="ARBA" id="ARBA00022679"/>
    </source>
</evidence>
<dbReference type="Proteomes" id="UP001143362">
    <property type="component" value="Unassembled WGS sequence"/>
</dbReference>
<dbReference type="InterPro" id="IPR029063">
    <property type="entry name" value="SAM-dependent_MTases_sf"/>
</dbReference>
<dbReference type="InterPro" id="IPR010280">
    <property type="entry name" value="U5_MeTrfase_fam"/>
</dbReference>